<dbReference type="Pfam" id="PF04385">
    <property type="entry name" value="FAINT"/>
    <property type="match status" value="2"/>
</dbReference>
<comment type="caution">
    <text evidence="3">The sequence shown here is derived from an EMBL/GenBank/DDBJ whole genome shotgun (WGS) entry which is preliminary data.</text>
</comment>
<dbReference type="eggNOG" id="ENOG502TN5E">
    <property type="taxonomic scope" value="Eukaryota"/>
</dbReference>
<feature type="compositionally biased region" description="Basic and acidic residues" evidence="1">
    <location>
        <begin position="756"/>
        <end position="781"/>
    </location>
</feature>
<feature type="chain" id="PRO_5003953179" description="Signal peptide containing protein" evidence="2">
    <location>
        <begin position="19"/>
        <end position="789"/>
    </location>
</feature>
<dbReference type="GeneID" id="15802718"/>
<evidence type="ECO:0000256" key="2">
    <source>
        <dbReference type="SAM" id="SignalP"/>
    </source>
</evidence>
<proteinExistence type="predicted"/>
<feature type="compositionally biased region" description="Basic and acidic residues" evidence="1">
    <location>
        <begin position="153"/>
        <end position="177"/>
    </location>
</feature>
<feature type="compositionally biased region" description="Polar residues" evidence="1">
    <location>
        <begin position="724"/>
        <end position="734"/>
    </location>
</feature>
<dbReference type="Proteomes" id="UP000031512">
    <property type="component" value="Unassembled WGS sequence"/>
</dbReference>
<dbReference type="InterPro" id="IPR007480">
    <property type="entry name" value="DUF529"/>
</dbReference>
<dbReference type="KEGG" id="beq:BEWA_016150"/>
<reference evidence="3 4" key="1">
    <citation type="journal article" date="2012" name="BMC Genomics">
        <title>Comparative genomic analysis and phylogenetic position of Theileria equi.</title>
        <authorList>
            <person name="Kappmeyer L.S."/>
            <person name="Thiagarajan M."/>
            <person name="Herndon D.R."/>
            <person name="Ramsay J.D."/>
            <person name="Caler E."/>
            <person name="Djikeng A."/>
            <person name="Gillespie J.J."/>
            <person name="Lau A.O."/>
            <person name="Roalson E.H."/>
            <person name="Silva J.C."/>
            <person name="Silva M.G."/>
            <person name="Suarez C.E."/>
            <person name="Ueti M.W."/>
            <person name="Nene V.M."/>
            <person name="Mealey R.H."/>
            <person name="Knowles D.P."/>
            <person name="Brayton K.A."/>
        </authorList>
    </citation>
    <scope>NUCLEOTIDE SEQUENCE [LARGE SCALE GENOMIC DNA]</scope>
    <source>
        <strain evidence="3 4">WA</strain>
    </source>
</reference>
<feature type="region of interest" description="Disordered" evidence="1">
    <location>
        <begin position="138"/>
        <end position="181"/>
    </location>
</feature>
<evidence type="ECO:0000313" key="3">
    <source>
        <dbReference type="EMBL" id="EKX73054.1"/>
    </source>
</evidence>
<feature type="compositionally biased region" description="Basic and acidic residues" evidence="1">
    <location>
        <begin position="219"/>
        <end position="233"/>
    </location>
</feature>
<evidence type="ECO:0000313" key="4">
    <source>
        <dbReference type="Proteomes" id="UP000031512"/>
    </source>
</evidence>
<feature type="signal peptide" evidence="2">
    <location>
        <begin position="1"/>
        <end position="18"/>
    </location>
</feature>
<keyword evidence="4" id="KW-1185">Reference proteome</keyword>
<protein>
    <recommendedName>
        <fullName evidence="5">Signal peptide containing protein</fullName>
    </recommendedName>
</protein>
<dbReference type="RefSeq" id="XP_004832506.1">
    <property type="nucleotide sequence ID" value="XM_004832449.1"/>
</dbReference>
<name>L1LCP7_THEEQ</name>
<keyword evidence="2" id="KW-0732">Signal</keyword>
<evidence type="ECO:0000256" key="1">
    <source>
        <dbReference type="SAM" id="MobiDB-lite"/>
    </source>
</evidence>
<sequence length="789" mass="88440">MSILVLLYTVSLLDLCYCREPSSLRKEVVNTTFDLSSPNPSLARDYESAVDGVTYYSYFPKGVWFNKVVDARVTIWEAEGEERCTIPFLSVEGDKSRLVLHVWPNSVESKMLYYEKVYGEWKIASVRFKGLPESEKVVSQDDDEIGDLDEALPETKVEEHETPEVSIEDSKPEKESEVLEEPTIEPKVFTHEDIVVEGILKVYEFSPSTETSKEVSIAEDSHTEVPEEAKDSPKTSADPFRLPSTFPDPEDVGPLVSKVNTSRFNVEEGEEDCVKVLKLKAKGRLTRKVRYDGQKLWSSGIVGPSFFSAILYMDGDKPTLAVIRTTGSFIGEYMEYRYHDGIKWKNCNEGCHINRLEKLKKQYKYATPSTLDLSNPDTSKFDVHTETESGASFKSYTPRDAFHISSVMDAGATVWKSSGDEKCVFVESYAKGGVELLYLETSGGTMSKYFEKVDGQWRDITEEGFNEKAKTMIGESGRDGTLNISHPSRLLCKSFDYTFAANAVRLVVPKKGVSVTKLMNDTEEVYTLSSGETLQYVDAYLNKDGNPELVLVTLRTSSGLSRRDYVKSEGKWEPCSNSGAKIKNLVVISNWESDFGLDVSTTDTKECSVFEAKLLGVTTKHFYPKPGHVAIQVKDGNKELWTGGANDRCLSCLIYKHGDKELLEMVVVKNSVVKKYFEKADGKWVEIKKEDFLTKLNDMNEETKQEPEPSDQGAQSEEIDQQESYDTQTSSPSVNIPEDQDPMTDNSEGNDTVDADSAKTTDNTVKEASEGEVESKERDIDGTLCWSSI</sequence>
<feature type="compositionally biased region" description="Acidic residues" evidence="1">
    <location>
        <begin position="140"/>
        <end position="152"/>
    </location>
</feature>
<gene>
    <name evidence="3" type="ORF">BEWA_016150</name>
</gene>
<evidence type="ECO:0008006" key="5">
    <source>
        <dbReference type="Google" id="ProtNLM"/>
    </source>
</evidence>
<dbReference type="VEuPathDB" id="PiroplasmaDB:BEWA_016150"/>
<accession>L1LCP7</accession>
<feature type="region of interest" description="Disordered" evidence="1">
    <location>
        <begin position="700"/>
        <end position="789"/>
    </location>
</feature>
<dbReference type="STRING" id="1537102.L1LCP7"/>
<feature type="region of interest" description="Disordered" evidence="1">
    <location>
        <begin position="211"/>
        <end position="254"/>
    </location>
</feature>
<dbReference type="AlphaFoldDB" id="L1LCP7"/>
<organism evidence="3 4">
    <name type="scientific">Theileria equi strain WA</name>
    <dbReference type="NCBI Taxonomy" id="1537102"/>
    <lineage>
        <taxon>Eukaryota</taxon>
        <taxon>Sar</taxon>
        <taxon>Alveolata</taxon>
        <taxon>Apicomplexa</taxon>
        <taxon>Aconoidasida</taxon>
        <taxon>Piroplasmida</taxon>
        <taxon>Theileriidae</taxon>
        <taxon>Theileria</taxon>
    </lineage>
</organism>
<dbReference type="EMBL" id="ACOU01000004">
    <property type="protein sequence ID" value="EKX73054.1"/>
    <property type="molecule type" value="Genomic_DNA"/>
</dbReference>